<name>A0ABP9AS67_9GAMM</name>
<evidence type="ECO:0000313" key="1">
    <source>
        <dbReference type="EMBL" id="GAA4784682.1"/>
    </source>
</evidence>
<comment type="caution">
    <text evidence="1">The sequence shown here is derived from an EMBL/GenBank/DDBJ whole genome shotgun (WGS) entry which is preliminary data.</text>
</comment>
<organism evidence="1 2">
    <name type="scientific">Lysobacter hankyongensis</name>
    <dbReference type="NCBI Taxonomy" id="1176535"/>
    <lineage>
        <taxon>Bacteria</taxon>
        <taxon>Pseudomonadati</taxon>
        <taxon>Pseudomonadota</taxon>
        <taxon>Gammaproteobacteria</taxon>
        <taxon>Lysobacterales</taxon>
        <taxon>Lysobacteraceae</taxon>
        <taxon>Lysobacter</taxon>
    </lineage>
</organism>
<evidence type="ECO:0000313" key="2">
    <source>
        <dbReference type="Proteomes" id="UP001499959"/>
    </source>
</evidence>
<accession>A0ABP9AS67</accession>
<dbReference type="Proteomes" id="UP001499959">
    <property type="component" value="Unassembled WGS sequence"/>
</dbReference>
<proteinExistence type="predicted"/>
<gene>
    <name evidence="1" type="ORF">GCM10023307_06750</name>
</gene>
<dbReference type="EMBL" id="BAABJE010000001">
    <property type="protein sequence ID" value="GAA4784682.1"/>
    <property type="molecule type" value="Genomic_DNA"/>
</dbReference>
<reference evidence="2" key="1">
    <citation type="journal article" date="2019" name="Int. J. Syst. Evol. Microbiol.">
        <title>The Global Catalogue of Microorganisms (GCM) 10K type strain sequencing project: providing services to taxonomists for standard genome sequencing and annotation.</title>
        <authorList>
            <consortium name="The Broad Institute Genomics Platform"/>
            <consortium name="The Broad Institute Genome Sequencing Center for Infectious Disease"/>
            <person name="Wu L."/>
            <person name="Ma J."/>
        </authorList>
    </citation>
    <scope>NUCLEOTIDE SEQUENCE [LARGE SCALE GENOMIC DNA]</scope>
    <source>
        <strain evidence="2">JCM 18204</strain>
    </source>
</reference>
<keyword evidence="2" id="KW-1185">Reference proteome</keyword>
<protein>
    <submittedName>
        <fullName evidence="1">Uncharacterized protein</fullName>
    </submittedName>
</protein>
<sequence>MAVRSTPHPLVRFAISVAPAIAVRERNSDDPDDRHIPVPVPMGDPLSALVRIHVAPVVRHGPGAERLHPGGVDA</sequence>